<evidence type="ECO:0000313" key="6">
    <source>
        <dbReference type="Proteomes" id="UP000184035"/>
    </source>
</evidence>
<dbReference type="Proteomes" id="UP000184035">
    <property type="component" value="Unassembled WGS sequence"/>
</dbReference>
<dbReference type="GO" id="GO:0009249">
    <property type="term" value="P:protein lipoylation"/>
    <property type="evidence" value="ECO:0007669"/>
    <property type="project" value="UniProtKB-ARBA"/>
</dbReference>
<dbReference type="AlphaFoldDB" id="A0A1M4Y8L7"/>
<sequence length="259" mass="29368">MDKNLIKKHLKTSLFGNNILTFNLIDSTNTYGKKICKEGSYSGTLIISEKQTMGRGRQEKPWLSVEGKGIYMSLILDNDLSLNKLMLLPHLIAASIHSTFKKYNIHTKIKWPNDIYLNNKKISGILIEQVFDNENKGHIILGIGVNISLDISDISPDLINKASSIKIETGIDLNREEFIAFFLNDLELRYENFKLNNNINFLNICRNNSLIIGENIKYIYNNSVFKGKVLDICDDGSLLIEKSTLEKIKLISGEVSIIL</sequence>
<dbReference type="Gene3D" id="2.30.30.100">
    <property type="match status" value="1"/>
</dbReference>
<protein>
    <recommendedName>
        <fullName evidence="3">biotin--[biotin carboxyl-carrier protein] ligase</fullName>
        <ecNumber evidence="3">6.3.4.15</ecNumber>
    </recommendedName>
</protein>
<dbReference type="CDD" id="cd16442">
    <property type="entry name" value="BPL"/>
    <property type="match status" value="1"/>
</dbReference>
<reference evidence="5 6" key="1">
    <citation type="submission" date="2016-11" db="EMBL/GenBank/DDBJ databases">
        <authorList>
            <person name="Jaros S."/>
            <person name="Januszkiewicz K."/>
            <person name="Wedrychowicz H."/>
        </authorList>
    </citation>
    <scope>NUCLEOTIDE SEQUENCE [LARGE SCALE GENOMIC DNA]</scope>
    <source>
        <strain evidence="5 6">DSM 2631</strain>
    </source>
</reference>
<dbReference type="SUPFAM" id="SSF55681">
    <property type="entry name" value="Class II aaRS and biotin synthetases"/>
    <property type="match status" value="1"/>
</dbReference>
<dbReference type="EMBL" id="FQVM01000025">
    <property type="protein sequence ID" value="SHF01943.1"/>
    <property type="molecule type" value="Genomic_DNA"/>
</dbReference>
<gene>
    <name evidence="5" type="ORF">SAMN05443638_1256</name>
</gene>
<dbReference type="Pfam" id="PF02237">
    <property type="entry name" value="BPL_C"/>
    <property type="match status" value="1"/>
</dbReference>
<organism evidence="5 6">
    <name type="scientific">Clostridium fallax</name>
    <dbReference type="NCBI Taxonomy" id="1533"/>
    <lineage>
        <taxon>Bacteria</taxon>
        <taxon>Bacillati</taxon>
        <taxon>Bacillota</taxon>
        <taxon>Clostridia</taxon>
        <taxon>Eubacteriales</taxon>
        <taxon>Clostridiaceae</taxon>
        <taxon>Clostridium</taxon>
    </lineage>
</organism>
<keyword evidence="6" id="KW-1185">Reference proteome</keyword>
<evidence type="ECO:0000256" key="3">
    <source>
        <dbReference type="ARBA" id="ARBA00024227"/>
    </source>
</evidence>
<dbReference type="RefSeq" id="WP_072897097.1">
    <property type="nucleotide sequence ID" value="NZ_FQVM01000025.1"/>
</dbReference>
<dbReference type="OrthoDB" id="9807064at2"/>
<dbReference type="STRING" id="1533.SAMN05443638_1256"/>
<dbReference type="GO" id="GO:0004077">
    <property type="term" value="F:biotin--[biotin carboxyl-carrier protein] ligase activity"/>
    <property type="evidence" value="ECO:0007669"/>
    <property type="project" value="UniProtKB-EC"/>
</dbReference>
<dbReference type="InterPro" id="IPR045864">
    <property type="entry name" value="aa-tRNA-synth_II/BPL/LPL"/>
</dbReference>
<evidence type="ECO:0000256" key="2">
    <source>
        <dbReference type="ARBA" id="ARBA00023267"/>
    </source>
</evidence>
<dbReference type="InterPro" id="IPR004143">
    <property type="entry name" value="BPL_LPL_catalytic"/>
</dbReference>
<dbReference type="EC" id="6.3.4.15" evidence="3"/>
<evidence type="ECO:0000313" key="5">
    <source>
        <dbReference type="EMBL" id="SHF01943.1"/>
    </source>
</evidence>
<accession>A0A1M4Y8L7</accession>
<dbReference type="GO" id="GO:0016740">
    <property type="term" value="F:transferase activity"/>
    <property type="evidence" value="ECO:0007669"/>
    <property type="project" value="UniProtKB-ARBA"/>
</dbReference>
<evidence type="ECO:0000256" key="1">
    <source>
        <dbReference type="ARBA" id="ARBA00022598"/>
    </source>
</evidence>
<proteinExistence type="predicted"/>
<evidence type="ECO:0000259" key="4">
    <source>
        <dbReference type="PROSITE" id="PS51733"/>
    </source>
</evidence>
<dbReference type="PANTHER" id="PTHR12835">
    <property type="entry name" value="BIOTIN PROTEIN LIGASE"/>
    <property type="match status" value="1"/>
</dbReference>
<dbReference type="Gene3D" id="3.30.930.10">
    <property type="entry name" value="Bira Bifunctional Protein, Domain 2"/>
    <property type="match status" value="1"/>
</dbReference>
<dbReference type="InterPro" id="IPR004408">
    <property type="entry name" value="Biotin_CoA_COase_ligase"/>
</dbReference>
<dbReference type="PROSITE" id="PS51733">
    <property type="entry name" value="BPL_LPL_CATALYTIC"/>
    <property type="match status" value="1"/>
</dbReference>
<dbReference type="InterPro" id="IPR003142">
    <property type="entry name" value="BPL_C"/>
</dbReference>
<name>A0A1M4Y8L7_9CLOT</name>
<dbReference type="NCBIfam" id="TIGR00121">
    <property type="entry name" value="birA_ligase"/>
    <property type="match status" value="1"/>
</dbReference>
<dbReference type="GO" id="GO:0005737">
    <property type="term" value="C:cytoplasm"/>
    <property type="evidence" value="ECO:0007669"/>
    <property type="project" value="TreeGrafter"/>
</dbReference>
<dbReference type="Pfam" id="PF03099">
    <property type="entry name" value="BPL_LplA_LipB"/>
    <property type="match status" value="1"/>
</dbReference>
<feature type="domain" description="BPL/LPL catalytic" evidence="4">
    <location>
        <begin position="14"/>
        <end position="194"/>
    </location>
</feature>
<dbReference type="PANTHER" id="PTHR12835:SF5">
    <property type="entry name" value="BIOTIN--PROTEIN LIGASE"/>
    <property type="match status" value="1"/>
</dbReference>
<keyword evidence="2" id="KW-0092">Biotin</keyword>
<keyword evidence="1 5" id="KW-0436">Ligase</keyword>